<reference evidence="1" key="1">
    <citation type="submission" date="2022-02" db="EMBL/GenBank/DDBJ databases">
        <title>Plant Genome Project.</title>
        <authorList>
            <person name="Zhang R.-G."/>
        </authorList>
    </citation>
    <scope>NUCLEOTIDE SEQUENCE</scope>
    <source>
        <strain evidence="1">AT1</strain>
    </source>
</reference>
<evidence type="ECO:0000313" key="1">
    <source>
        <dbReference type="EMBL" id="KAI8534468.1"/>
    </source>
</evidence>
<organism evidence="1 2">
    <name type="scientific">Rhododendron molle</name>
    <name type="common">Chinese azalea</name>
    <name type="synonym">Azalea mollis</name>
    <dbReference type="NCBI Taxonomy" id="49168"/>
    <lineage>
        <taxon>Eukaryota</taxon>
        <taxon>Viridiplantae</taxon>
        <taxon>Streptophyta</taxon>
        <taxon>Embryophyta</taxon>
        <taxon>Tracheophyta</taxon>
        <taxon>Spermatophyta</taxon>
        <taxon>Magnoliopsida</taxon>
        <taxon>eudicotyledons</taxon>
        <taxon>Gunneridae</taxon>
        <taxon>Pentapetalae</taxon>
        <taxon>asterids</taxon>
        <taxon>Ericales</taxon>
        <taxon>Ericaceae</taxon>
        <taxon>Ericoideae</taxon>
        <taxon>Rhodoreae</taxon>
        <taxon>Rhododendron</taxon>
    </lineage>
</organism>
<keyword evidence="2" id="KW-1185">Reference proteome</keyword>
<proteinExistence type="predicted"/>
<protein>
    <submittedName>
        <fullName evidence="1">Uncharacterized protein</fullName>
    </submittedName>
</protein>
<accession>A0ACC0M090</accession>
<comment type="caution">
    <text evidence="1">The sequence shown here is derived from an EMBL/GenBank/DDBJ whole genome shotgun (WGS) entry which is preliminary data.</text>
</comment>
<evidence type="ECO:0000313" key="2">
    <source>
        <dbReference type="Proteomes" id="UP001062846"/>
    </source>
</evidence>
<name>A0ACC0M090_RHOML</name>
<dbReference type="Proteomes" id="UP001062846">
    <property type="component" value="Chromosome 10"/>
</dbReference>
<sequence length="244" mass="28189">MKLPTDSSWTLRKIFGPRKEGQQFILFRIGNGSDTYLWLDNRHTLGPLIQKYGDPLFLKYGDQVVFNLGRSLHATVSSIIHNDSWRWPRCRHPIIRKIIEHTDPNLTPHVDNEDSVVWTLTASGSFSVNSAWQALRSKSSEVFWFNTVWYRWHVPRWSFILWLAVLGRLSTKDRLRVWGLLSDSSCALCHGGPESHSHLFFDCSFPSLIWKAVKTKCGIGAPDSDLVVELHRGSNHCRWLWPIP</sequence>
<gene>
    <name evidence="1" type="ORF">RHMOL_Rhmol10G0092200</name>
</gene>
<dbReference type="EMBL" id="CM046397">
    <property type="protein sequence ID" value="KAI8534468.1"/>
    <property type="molecule type" value="Genomic_DNA"/>
</dbReference>